<keyword evidence="4" id="KW-1185">Reference proteome</keyword>
<reference evidence="3" key="1">
    <citation type="submission" date="2023-04" db="EMBL/GenBank/DDBJ databases">
        <title>Ambrosiozyma monospora NBRC 1965.</title>
        <authorList>
            <person name="Ichikawa N."/>
            <person name="Sato H."/>
            <person name="Tonouchi N."/>
        </authorList>
    </citation>
    <scope>NUCLEOTIDE SEQUENCE</scope>
    <source>
        <strain evidence="3">NBRC 1965</strain>
    </source>
</reference>
<proteinExistence type="predicted"/>
<feature type="compositionally biased region" description="Acidic residues" evidence="1">
    <location>
        <begin position="66"/>
        <end position="86"/>
    </location>
</feature>
<dbReference type="AlphaFoldDB" id="A0A9W6YSA4"/>
<feature type="region of interest" description="Disordered" evidence="1">
    <location>
        <begin position="62"/>
        <end position="88"/>
    </location>
</feature>
<keyword evidence="2" id="KW-0732">Signal</keyword>
<evidence type="ECO:0000256" key="1">
    <source>
        <dbReference type="SAM" id="MobiDB-lite"/>
    </source>
</evidence>
<gene>
    <name evidence="3" type="ORF">Amon01_000008700</name>
</gene>
<dbReference type="EMBL" id="BSXU01000027">
    <property type="protein sequence ID" value="GMG18928.1"/>
    <property type="molecule type" value="Genomic_DNA"/>
</dbReference>
<evidence type="ECO:0000256" key="2">
    <source>
        <dbReference type="SAM" id="SignalP"/>
    </source>
</evidence>
<feature type="chain" id="PRO_5040935299" evidence="2">
    <location>
        <begin position="25"/>
        <end position="165"/>
    </location>
</feature>
<name>A0A9W6YSA4_AMBMO</name>
<evidence type="ECO:0000313" key="3">
    <source>
        <dbReference type="EMBL" id="GMG18928.1"/>
    </source>
</evidence>
<dbReference type="Proteomes" id="UP001165063">
    <property type="component" value="Unassembled WGS sequence"/>
</dbReference>
<organism evidence="3 4">
    <name type="scientific">Ambrosiozyma monospora</name>
    <name type="common">Yeast</name>
    <name type="synonym">Endomycopsis monosporus</name>
    <dbReference type="NCBI Taxonomy" id="43982"/>
    <lineage>
        <taxon>Eukaryota</taxon>
        <taxon>Fungi</taxon>
        <taxon>Dikarya</taxon>
        <taxon>Ascomycota</taxon>
        <taxon>Saccharomycotina</taxon>
        <taxon>Pichiomycetes</taxon>
        <taxon>Pichiales</taxon>
        <taxon>Pichiaceae</taxon>
        <taxon>Ambrosiozyma</taxon>
    </lineage>
</organism>
<accession>A0A9W6YSA4</accession>
<evidence type="ECO:0000313" key="4">
    <source>
        <dbReference type="Proteomes" id="UP001165063"/>
    </source>
</evidence>
<protein>
    <submittedName>
        <fullName evidence="3">Unnamed protein product</fullName>
    </submittedName>
</protein>
<sequence length="165" mass="18868">MKLNSRLFQLLATSFLLLTLNVEALKDWQTQFHLPNGDPYLIGCQISVFSTLVFDYEIQTSGATGEENENENDENEDDEDENENDSNENVYLGACTYPPAVGSWFLCIDELIDHNEKLLKRIANRASEKCFSYTNLNMGGQFYIDNFHNATKYEIDSSSIQNKKL</sequence>
<comment type="caution">
    <text evidence="3">The sequence shown here is derived from an EMBL/GenBank/DDBJ whole genome shotgun (WGS) entry which is preliminary data.</text>
</comment>
<feature type="signal peptide" evidence="2">
    <location>
        <begin position="1"/>
        <end position="24"/>
    </location>
</feature>